<reference evidence="8" key="1">
    <citation type="submission" date="2020-10" db="EMBL/GenBank/DDBJ databases">
        <authorList>
            <person name="Castelo-Branco R."/>
            <person name="Eusebio N."/>
            <person name="Adriana R."/>
            <person name="Vieira A."/>
            <person name="Brugerolle De Fraissinette N."/>
            <person name="Rezende De Castro R."/>
            <person name="Schneider M.P."/>
            <person name="Vasconcelos V."/>
            <person name="Leao P.N."/>
        </authorList>
    </citation>
    <scope>NUCLEOTIDE SEQUENCE</scope>
    <source>
        <strain evidence="8">LEGE 11480</strain>
    </source>
</reference>
<dbReference type="NCBIfam" id="NF011022">
    <property type="entry name" value="PRK14451.1"/>
    <property type="match status" value="1"/>
</dbReference>
<dbReference type="Gene3D" id="3.30.70.100">
    <property type="match status" value="1"/>
</dbReference>
<dbReference type="InterPro" id="IPR036046">
    <property type="entry name" value="Acylphosphatase-like_dom_sf"/>
</dbReference>
<dbReference type="InterPro" id="IPR020456">
    <property type="entry name" value="Acylphosphatase"/>
</dbReference>
<feature type="active site" evidence="5">
    <location>
        <position position="18"/>
    </location>
</feature>
<evidence type="ECO:0000259" key="7">
    <source>
        <dbReference type="PROSITE" id="PS51160"/>
    </source>
</evidence>
<protein>
    <recommendedName>
        <fullName evidence="3 5">acylphosphatase</fullName>
        <ecNumber evidence="2 5">3.6.1.7</ecNumber>
    </recommendedName>
</protein>
<dbReference type="EMBL" id="JADEXQ010000155">
    <property type="protein sequence ID" value="MBE9033135.1"/>
    <property type="molecule type" value="Genomic_DNA"/>
</dbReference>
<comment type="caution">
    <text evidence="8">The sequence shown here is derived from an EMBL/GenBank/DDBJ whole genome shotgun (WGS) entry which is preliminary data.</text>
</comment>
<name>A0A928VRF0_9CYAN</name>
<gene>
    <name evidence="8" type="ORF">IQ266_25690</name>
</gene>
<dbReference type="AlphaFoldDB" id="A0A928VRF0"/>
<organism evidence="8 9">
    <name type="scientific">Romeriopsis navalis LEGE 11480</name>
    <dbReference type="NCBI Taxonomy" id="2777977"/>
    <lineage>
        <taxon>Bacteria</taxon>
        <taxon>Bacillati</taxon>
        <taxon>Cyanobacteriota</taxon>
        <taxon>Cyanophyceae</taxon>
        <taxon>Leptolyngbyales</taxon>
        <taxon>Leptolyngbyaceae</taxon>
        <taxon>Romeriopsis</taxon>
        <taxon>Romeriopsis navalis</taxon>
    </lineage>
</organism>
<dbReference type="GO" id="GO:0003998">
    <property type="term" value="F:acylphosphatase activity"/>
    <property type="evidence" value="ECO:0007669"/>
    <property type="project" value="UniProtKB-EC"/>
</dbReference>
<feature type="active site" evidence="5">
    <location>
        <position position="36"/>
    </location>
</feature>
<dbReference type="Proteomes" id="UP000625316">
    <property type="component" value="Unassembled WGS sequence"/>
</dbReference>
<dbReference type="PROSITE" id="PS00151">
    <property type="entry name" value="ACYLPHOSPHATASE_2"/>
    <property type="match status" value="1"/>
</dbReference>
<evidence type="ECO:0000256" key="2">
    <source>
        <dbReference type="ARBA" id="ARBA00012150"/>
    </source>
</evidence>
<evidence type="ECO:0000256" key="1">
    <source>
        <dbReference type="ARBA" id="ARBA00005614"/>
    </source>
</evidence>
<evidence type="ECO:0000256" key="4">
    <source>
        <dbReference type="ARBA" id="ARBA00047645"/>
    </source>
</evidence>
<keyword evidence="9" id="KW-1185">Reference proteome</keyword>
<dbReference type="SUPFAM" id="SSF54975">
    <property type="entry name" value="Acylphosphatase/BLUF domain-like"/>
    <property type="match status" value="1"/>
</dbReference>
<dbReference type="InterPro" id="IPR001792">
    <property type="entry name" value="Acylphosphatase-like_dom"/>
</dbReference>
<evidence type="ECO:0000256" key="5">
    <source>
        <dbReference type="PROSITE-ProRule" id="PRU00520"/>
    </source>
</evidence>
<evidence type="ECO:0000313" key="9">
    <source>
        <dbReference type="Proteomes" id="UP000625316"/>
    </source>
</evidence>
<dbReference type="NCBIfam" id="NF011014">
    <property type="entry name" value="PRK14442.1"/>
    <property type="match status" value="1"/>
</dbReference>
<dbReference type="Pfam" id="PF00708">
    <property type="entry name" value="Acylphosphatase"/>
    <property type="match status" value="1"/>
</dbReference>
<evidence type="ECO:0000313" key="8">
    <source>
        <dbReference type="EMBL" id="MBE9033135.1"/>
    </source>
</evidence>
<dbReference type="PANTHER" id="PTHR47268">
    <property type="entry name" value="ACYLPHOSPHATASE"/>
    <property type="match status" value="1"/>
</dbReference>
<keyword evidence="5" id="KW-0378">Hydrolase</keyword>
<dbReference type="NCBIfam" id="NF011000">
    <property type="entry name" value="PRK14426.1"/>
    <property type="match status" value="1"/>
</dbReference>
<feature type="domain" description="Acylphosphatase-like" evidence="7">
    <location>
        <begin position="3"/>
        <end position="89"/>
    </location>
</feature>
<proteinExistence type="inferred from homology"/>
<dbReference type="PROSITE" id="PS51160">
    <property type="entry name" value="ACYLPHOSPHATASE_3"/>
    <property type="match status" value="1"/>
</dbReference>
<accession>A0A928VRF0</accession>
<evidence type="ECO:0000256" key="3">
    <source>
        <dbReference type="ARBA" id="ARBA00015991"/>
    </source>
</evidence>
<dbReference type="PRINTS" id="PR00112">
    <property type="entry name" value="ACYLPHPHTASE"/>
</dbReference>
<sequence>MICRRALISGRVQGVGYRYSTRRQAQLLGIVGWVQNLLDGRVEAVIQGDHDQLDLMVRWMHQGPLSAKVEAVALEEHPVQEFADFKIRR</sequence>
<comment type="similarity">
    <text evidence="1 6">Belongs to the acylphosphatase family.</text>
</comment>
<dbReference type="PANTHER" id="PTHR47268:SF4">
    <property type="entry name" value="ACYLPHOSPHATASE"/>
    <property type="match status" value="1"/>
</dbReference>
<dbReference type="EC" id="3.6.1.7" evidence="2 5"/>
<evidence type="ECO:0000256" key="6">
    <source>
        <dbReference type="RuleBase" id="RU004168"/>
    </source>
</evidence>
<comment type="catalytic activity">
    <reaction evidence="4 5">
        <text>an acyl phosphate + H2O = a carboxylate + phosphate + H(+)</text>
        <dbReference type="Rhea" id="RHEA:14965"/>
        <dbReference type="ChEBI" id="CHEBI:15377"/>
        <dbReference type="ChEBI" id="CHEBI:15378"/>
        <dbReference type="ChEBI" id="CHEBI:29067"/>
        <dbReference type="ChEBI" id="CHEBI:43474"/>
        <dbReference type="ChEBI" id="CHEBI:59918"/>
        <dbReference type="EC" id="3.6.1.7"/>
    </reaction>
</comment>
<dbReference type="InterPro" id="IPR017968">
    <property type="entry name" value="Acylphosphatase_CS"/>
</dbReference>